<feature type="region of interest" description="Disordered" evidence="2">
    <location>
        <begin position="1"/>
        <end position="66"/>
    </location>
</feature>
<organism evidence="3 4">
    <name type="scientific">Lactiplantibacillus plajomi</name>
    <dbReference type="NCBI Taxonomy" id="1457217"/>
    <lineage>
        <taxon>Bacteria</taxon>
        <taxon>Bacillati</taxon>
        <taxon>Bacillota</taxon>
        <taxon>Bacilli</taxon>
        <taxon>Lactobacillales</taxon>
        <taxon>Lactobacillaceae</taxon>
        <taxon>Lactiplantibacillus</taxon>
    </lineage>
</organism>
<evidence type="ECO:0000313" key="3">
    <source>
        <dbReference type="EMBL" id="MFC0423658.1"/>
    </source>
</evidence>
<gene>
    <name evidence="3" type="ORF">ACFFGS_05930</name>
</gene>
<name>A0ABV6K2G0_9LACO</name>
<dbReference type="RefSeq" id="WP_137645897.1">
    <property type="nucleotide sequence ID" value="NZ_BAABRM010000028.1"/>
</dbReference>
<dbReference type="PANTHER" id="PTHR38432">
    <property type="entry name" value="TELA-LIKE PROTEIN SAOUHSC_01408"/>
    <property type="match status" value="1"/>
</dbReference>
<evidence type="ECO:0000256" key="2">
    <source>
        <dbReference type="SAM" id="MobiDB-lite"/>
    </source>
</evidence>
<reference evidence="3 4" key="1">
    <citation type="submission" date="2024-09" db="EMBL/GenBank/DDBJ databases">
        <authorList>
            <person name="Sun Q."/>
            <person name="Mori K."/>
        </authorList>
    </citation>
    <scope>NUCLEOTIDE SEQUENCE [LARGE SCALE GENOMIC DNA]</scope>
    <source>
        <strain evidence="3 4">TBRC 4575</strain>
    </source>
</reference>
<comment type="similarity">
    <text evidence="1">Belongs to the TelA family.</text>
</comment>
<feature type="compositionally biased region" description="Low complexity" evidence="2">
    <location>
        <begin position="33"/>
        <end position="47"/>
    </location>
</feature>
<evidence type="ECO:0000256" key="1">
    <source>
        <dbReference type="ARBA" id="ARBA00005541"/>
    </source>
</evidence>
<dbReference type="Pfam" id="PF05816">
    <property type="entry name" value="TelA"/>
    <property type="match status" value="1"/>
</dbReference>
<dbReference type="EMBL" id="JBHLUK010000056">
    <property type="protein sequence ID" value="MFC0423658.1"/>
    <property type="molecule type" value="Genomic_DNA"/>
</dbReference>
<dbReference type="Proteomes" id="UP001589855">
    <property type="component" value="Unassembled WGS sequence"/>
</dbReference>
<accession>A0ABV6K2G0</accession>
<protein>
    <submittedName>
        <fullName evidence="3">Toxic anion resistance protein</fullName>
    </submittedName>
</protein>
<proteinExistence type="inferred from homology"/>
<dbReference type="PANTHER" id="PTHR38432:SF1">
    <property type="entry name" value="TELA-LIKE PROTEIN SAOUHSC_01408"/>
    <property type="match status" value="1"/>
</dbReference>
<comment type="caution">
    <text evidence="3">The sequence shown here is derived from an EMBL/GenBank/DDBJ whole genome shotgun (WGS) entry which is preliminary data.</text>
</comment>
<keyword evidence="4" id="KW-1185">Reference proteome</keyword>
<sequence>MSDEYSLESMFENTDSSLEDELLSETEKKTSTAPVQPKASPQPQPQKTVAPSVAQKVTPVVEQDSESVNDAVKSLLESDNSPAVSSATSQAEVTKPMYDKLNTADQGMAVKVSDQLNFDNRDTLMNYASKVTSSIDAFSKKVLENADSETNQANVRRNLHQISSVLRNANVKELLEDNPEQPVKQEKGGFFSNLFGHKETNKLVQGNKIDKFRSVSEKIDILKEQLEGGQQQLSGDIDTLNKLYEQNLNFFKALNIYIAGAEYYNEQLVTQVIPELRQKLANATESSLESERLTRTQDFQNALERKIYDLRLVRQVSLNQAPSIRLIQTNNRNLIDKIQSSITATLPVWRNNFVTVLATVHQRSLAQAQREISDTTNDLLNQGADLLHQTTIETAKENERGIIEIETLQHVQDQLIASIDDTLKIQQEGAQARAESTKKLAALENGLKNKLEEISQRRYE</sequence>
<dbReference type="InterPro" id="IPR008863">
    <property type="entry name" value="Toxic_anion-R_TelA"/>
</dbReference>
<evidence type="ECO:0000313" key="4">
    <source>
        <dbReference type="Proteomes" id="UP001589855"/>
    </source>
</evidence>